<dbReference type="EMBL" id="JH993000">
    <property type="protein sequence ID" value="EKX45219.1"/>
    <property type="molecule type" value="Genomic_DNA"/>
</dbReference>
<dbReference type="RefSeq" id="XP_005832199.1">
    <property type="nucleotide sequence ID" value="XM_005832142.1"/>
</dbReference>
<evidence type="ECO:0000256" key="3">
    <source>
        <dbReference type="ARBA" id="ARBA00022741"/>
    </source>
</evidence>
<dbReference type="PROSITE" id="PS00108">
    <property type="entry name" value="PROTEIN_KINASE_ST"/>
    <property type="match status" value="1"/>
</dbReference>
<dbReference type="GO" id="GO:0004674">
    <property type="term" value="F:protein serine/threonine kinase activity"/>
    <property type="evidence" value="ECO:0007669"/>
    <property type="project" value="UniProtKB-KW"/>
</dbReference>
<dbReference type="AlphaFoldDB" id="L1JAU4"/>
<sequence>MPDVDTRVRRLLERVEHRDLETLFRKSVKQSNWQMHERWIQQKTPELEIAGALSIMNRHILANITSLDRFDIANLIDKGTFGTVFKAWDNKWQHYIALKVVRRVPVYVQDAEYEVAVLDKLATFDRSGRFCVKLYKYFHYHGHLCIVTEILGNSLYHALKKMRHEGRAPRMSVIWQVARQLCEALAFLRTIRLIHTDLKTENILLGSEAMTLDDASVSIKLIDFGGATWEMDHHSELIQTRHYRAPEVILGLSWNFPCDMWSVGCILLELYEGQLTFNTHDTLQHLAMIQRVAGRIPCHMVRRIPLGNSVAEMFDGGQKLNWPMMAQSQAQRESVMRVWPLSDRILPEHRDFRDLVSHMLEIDPMLRITPEEALQHPFFYDIRAYHPDNFFCNRI</sequence>
<evidence type="ECO:0000256" key="5">
    <source>
        <dbReference type="ARBA" id="ARBA00022840"/>
    </source>
</evidence>
<dbReference type="Pfam" id="PF00069">
    <property type="entry name" value="Pkinase"/>
    <property type="match status" value="1"/>
</dbReference>
<organism evidence="7">
    <name type="scientific">Guillardia theta (strain CCMP2712)</name>
    <name type="common">Cryptophyte</name>
    <dbReference type="NCBI Taxonomy" id="905079"/>
    <lineage>
        <taxon>Eukaryota</taxon>
        <taxon>Cryptophyceae</taxon>
        <taxon>Pyrenomonadales</taxon>
        <taxon>Geminigeraceae</taxon>
        <taxon>Guillardia</taxon>
    </lineage>
</organism>
<dbReference type="SUPFAM" id="SSF56112">
    <property type="entry name" value="Protein kinase-like (PK-like)"/>
    <property type="match status" value="1"/>
</dbReference>
<keyword evidence="3" id="KW-0547">Nucleotide-binding</keyword>
<keyword evidence="1" id="KW-0723">Serine/threonine-protein kinase</keyword>
<reference evidence="8" key="3">
    <citation type="submission" date="2016-03" db="UniProtKB">
        <authorList>
            <consortium name="EnsemblProtists"/>
        </authorList>
    </citation>
    <scope>IDENTIFICATION</scope>
</reference>
<dbReference type="InterPro" id="IPR000719">
    <property type="entry name" value="Prot_kinase_dom"/>
</dbReference>
<keyword evidence="9" id="KW-1185">Reference proteome</keyword>
<dbReference type="InterPro" id="IPR008271">
    <property type="entry name" value="Ser/Thr_kinase_AS"/>
</dbReference>
<keyword evidence="5" id="KW-0067">ATP-binding</keyword>
<dbReference type="PROSITE" id="PS50011">
    <property type="entry name" value="PROTEIN_KINASE_DOM"/>
    <property type="match status" value="1"/>
</dbReference>
<dbReference type="Proteomes" id="UP000011087">
    <property type="component" value="Unassembled WGS sequence"/>
</dbReference>
<evidence type="ECO:0000313" key="8">
    <source>
        <dbReference type="EnsemblProtists" id="EKX45219"/>
    </source>
</evidence>
<dbReference type="InterPro" id="IPR051175">
    <property type="entry name" value="CLK_kinases"/>
</dbReference>
<dbReference type="SMART" id="SM00220">
    <property type="entry name" value="S_TKc"/>
    <property type="match status" value="1"/>
</dbReference>
<evidence type="ECO:0000313" key="9">
    <source>
        <dbReference type="Proteomes" id="UP000011087"/>
    </source>
</evidence>
<dbReference type="OMA" id="HENGYHN"/>
<dbReference type="KEGG" id="gtt:GUITHDRAFT_139140"/>
<dbReference type="GeneID" id="17301824"/>
<evidence type="ECO:0000256" key="1">
    <source>
        <dbReference type="ARBA" id="ARBA00022527"/>
    </source>
</evidence>
<dbReference type="GO" id="GO:0005524">
    <property type="term" value="F:ATP binding"/>
    <property type="evidence" value="ECO:0007669"/>
    <property type="project" value="UniProtKB-KW"/>
</dbReference>
<evidence type="ECO:0000259" key="6">
    <source>
        <dbReference type="PROSITE" id="PS50011"/>
    </source>
</evidence>
<dbReference type="eggNOG" id="KOG0671">
    <property type="taxonomic scope" value="Eukaryota"/>
</dbReference>
<dbReference type="GO" id="GO:0005634">
    <property type="term" value="C:nucleus"/>
    <property type="evidence" value="ECO:0007669"/>
    <property type="project" value="TreeGrafter"/>
</dbReference>
<keyword evidence="4" id="KW-0418">Kinase</keyword>
<reference evidence="9" key="2">
    <citation type="submission" date="2012-11" db="EMBL/GenBank/DDBJ databases">
        <authorList>
            <person name="Kuo A."/>
            <person name="Curtis B.A."/>
            <person name="Tanifuji G."/>
            <person name="Burki F."/>
            <person name="Gruber A."/>
            <person name="Irimia M."/>
            <person name="Maruyama S."/>
            <person name="Arias M.C."/>
            <person name="Ball S.G."/>
            <person name="Gile G.H."/>
            <person name="Hirakawa Y."/>
            <person name="Hopkins J.F."/>
            <person name="Rensing S.A."/>
            <person name="Schmutz J."/>
            <person name="Symeonidi A."/>
            <person name="Elias M."/>
            <person name="Eveleigh R.J."/>
            <person name="Herman E.K."/>
            <person name="Klute M.J."/>
            <person name="Nakayama T."/>
            <person name="Obornik M."/>
            <person name="Reyes-Prieto A."/>
            <person name="Armbrust E.V."/>
            <person name="Aves S.J."/>
            <person name="Beiko R.G."/>
            <person name="Coutinho P."/>
            <person name="Dacks J.B."/>
            <person name="Durnford D.G."/>
            <person name="Fast N.M."/>
            <person name="Green B.R."/>
            <person name="Grisdale C."/>
            <person name="Hempe F."/>
            <person name="Henrissat B."/>
            <person name="Hoppner M.P."/>
            <person name="Ishida K.-I."/>
            <person name="Kim E."/>
            <person name="Koreny L."/>
            <person name="Kroth P.G."/>
            <person name="Liu Y."/>
            <person name="Malik S.-B."/>
            <person name="Maier U.G."/>
            <person name="McRose D."/>
            <person name="Mock T."/>
            <person name="Neilson J.A."/>
            <person name="Onodera N.T."/>
            <person name="Poole A.M."/>
            <person name="Pritham E.J."/>
            <person name="Richards T.A."/>
            <person name="Rocap G."/>
            <person name="Roy S.W."/>
            <person name="Sarai C."/>
            <person name="Schaack S."/>
            <person name="Shirato S."/>
            <person name="Slamovits C.H."/>
            <person name="Spencer D.F."/>
            <person name="Suzuki S."/>
            <person name="Worden A.Z."/>
            <person name="Zauner S."/>
            <person name="Barry K."/>
            <person name="Bell C."/>
            <person name="Bharti A.K."/>
            <person name="Crow J.A."/>
            <person name="Grimwood J."/>
            <person name="Kramer R."/>
            <person name="Lindquist E."/>
            <person name="Lucas S."/>
            <person name="Salamov A."/>
            <person name="McFadden G.I."/>
            <person name="Lane C.E."/>
            <person name="Keeling P.J."/>
            <person name="Gray M.W."/>
            <person name="Grigoriev I.V."/>
            <person name="Archibald J.M."/>
        </authorList>
    </citation>
    <scope>NUCLEOTIDE SEQUENCE</scope>
    <source>
        <strain evidence="9">CCMP2712</strain>
    </source>
</reference>
<proteinExistence type="predicted"/>
<dbReference type="EnsemblProtists" id="EKX45219">
    <property type="protein sequence ID" value="EKX45219"/>
    <property type="gene ID" value="GUITHDRAFT_139140"/>
</dbReference>
<feature type="domain" description="Protein kinase" evidence="6">
    <location>
        <begin position="70"/>
        <end position="379"/>
    </location>
</feature>
<gene>
    <name evidence="7" type="ORF">GUITHDRAFT_139140</name>
</gene>
<dbReference type="InterPro" id="IPR011009">
    <property type="entry name" value="Kinase-like_dom_sf"/>
</dbReference>
<dbReference type="OrthoDB" id="283111at2759"/>
<protein>
    <recommendedName>
        <fullName evidence="6">Protein kinase domain-containing protein</fullName>
    </recommendedName>
</protein>
<dbReference type="PaxDb" id="55529-EKX45219"/>
<dbReference type="Gene3D" id="1.10.510.10">
    <property type="entry name" value="Transferase(Phosphotransferase) domain 1"/>
    <property type="match status" value="1"/>
</dbReference>
<dbReference type="PANTHER" id="PTHR45646:SF11">
    <property type="entry name" value="SERINE_THREONINE-PROTEIN KINASE DOA"/>
    <property type="match status" value="1"/>
</dbReference>
<dbReference type="Gene3D" id="3.30.200.20">
    <property type="entry name" value="Phosphorylase Kinase, domain 1"/>
    <property type="match status" value="1"/>
</dbReference>
<dbReference type="PANTHER" id="PTHR45646">
    <property type="entry name" value="SERINE/THREONINE-PROTEIN KINASE DOA-RELATED"/>
    <property type="match status" value="1"/>
</dbReference>
<reference evidence="7 9" key="1">
    <citation type="journal article" date="2012" name="Nature">
        <title>Algal genomes reveal evolutionary mosaicism and the fate of nucleomorphs.</title>
        <authorList>
            <consortium name="DOE Joint Genome Institute"/>
            <person name="Curtis B.A."/>
            <person name="Tanifuji G."/>
            <person name="Burki F."/>
            <person name="Gruber A."/>
            <person name="Irimia M."/>
            <person name="Maruyama S."/>
            <person name="Arias M.C."/>
            <person name="Ball S.G."/>
            <person name="Gile G.H."/>
            <person name="Hirakawa Y."/>
            <person name="Hopkins J.F."/>
            <person name="Kuo A."/>
            <person name="Rensing S.A."/>
            <person name="Schmutz J."/>
            <person name="Symeonidi A."/>
            <person name="Elias M."/>
            <person name="Eveleigh R.J."/>
            <person name="Herman E.K."/>
            <person name="Klute M.J."/>
            <person name="Nakayama T."/>
            <person name="Obornik M."/>
            <person name="Reyes-Prieto A."/>
            <person name="Armbrust E.V."/>
            <person name="Aves S.J."/>
            <person name="Beiko R.G."/>
            <person name="Coutinho P."/>
            <person name="Dacks J.B."/>
            <person name="Durnford D.G."/>
            <person name="Fast N.M."/>
            <person name="Green B.R."/>
            <person name="Grisdale C.J."/>
            <person name="Hempel F."/>
            <person name="Henrissat B."/>
            <person name="Hoppner M.P."/>
            <person name="Ishida K."/>
            <person name="Kim E."/>
            <person name="Koreny L."/>
            <person name="Kroth P.G."/>
            <person name="Liu Y."/>
            <person name="Malik S.B."/>
            <person name="Maier U.G."/>
            <person name="McRose D."/>
            <person name="Mock T."/>
            <person name="Neilson J.A."/>
            <person name="Onodera N.T."/>
            <person name="Poole A.M."/>
            <person name="Pritham E.J."/>
            <person name="Richards T.A."/>
            <person name="Rocap G."/>
            <person name="Roy S.W."/>
            <person name="Sarai C."/>
            <person name="Schaack S."/>
            <person name="Shirato S."/>
            <person name="Slamovits C.H."/>
            <person name="Spencer D.F."/>
            <person name="Suzuki S."/>
            <person name="Worden A.Z."/>
            <person name="Zauner S."/>
            <person name="Barry K."/>
            <person name="Bell C."/>
            <person name="Bharti A.K."/>
            <person name="Crow J.A."/>
            <person name="Grimwood J."/>
            <person name="Kramer R."/>
            <person name="Lindquist E."/>
            <person name="Lucas S."/>
            <person name="Salamov A."/>
            <person name="McFadden G.I."/>
            <person name="Lane C.E."/>
            <person name="Keeling P.J."/>
            <person name="Gray M.W."/>
            <person name="Grigoriev I.V."/>
            <person name="Archibald J.M."/>
        </authorList>
    </citation>
    <scope>NUCLEOTIDE SEQUENCE</scope>
    <source>
        <strain evidence="7 9">CCMP2712</strain>
    </source>
</reference>
<keyword evidence="2" id="KW-0808">Transferase</keyword>
<name>L1JAU4_GUITC</name>
<dbReference type="HOGENOM" id="CLU_000288_5_16_1"/>
<evidence type="ECO:0000256" key="2">
    <source>
        <dbReference type="ARBA" id="ARBA00022679"/>
    </source>
</evidence>
<evidence type="ECO:0000313" key="7">
    <source>
        <dbReference type="EMBL" id="EKX45219.1"/>
    </source>
</evidence>
<accession>L1JAU4</accession>
<evidence type="ECO:0000256" key="4">
    <source>
        <dbReference type="ARBA" id="ARBA00022777"/>
    </source>
</evidence>